<dbReference type="Proteomes" id="UP000195755">
    <property type="component" value="Chromosome"/>
</dbReference>
<evidence type="ECO:0000313" key="2">
    <source>
        <dbReference type="Proteomes" id="UP000195755"/>
    </source>
</evidence>
<organism evidence="1 2">
    <name type="scientific">Streptomyces albireticuli</name>
    <dbReference type="NCBI Taxonomy" id="1940"/>
    <lineage>
        <taxon>Bacteria</taxon>
        <taxon>Bacillati</taxon>
        <taxon>Actinomycetota</taxon>
        <taxon>Actinomycetes</taxon>
        <taxon>Kitasatosporales</taxon>
        <taxon>Streptomycetaceae</taxon>
        <taxon>Streptomyces</taxon>
    </lineage>
</organism>
<dbReference type="OrthoDB" id="3672045at2"/>
<gene>
    <name evidence="1" type="ORF">SMD11_3142</name>
</gene>
<proteinExistence type="predicted"/>
<evidence type="ECO:0000313" key="1">
    <source>
        <dbReference type="EMBL" id="ARZ68785.1"/>
    </source>
</evidence>
<dbReference type="KEGG" id="salj:SMD11_3142"/>
<accession>A0A1Z2L3B3</accession>
<sequence>MAAIPLDLLDRIRELERQVRSLMGSANTRPALDEIIGGRVVIGQGGSLQVLDTDGSSIFYVGRVGPDHPDGTAQQGMLLRREDGTLAFGVYTTDHVNNRVQPIRMFDVKGNVIVADDTKDHGLARPFLTYPLPTTEDVGKWDNTNKTTWTTLYRGNALTQHPKLYAYIAATTAGEVRLLVNGNQVGPTAKGALEFTAPIGVPFDSRIEFQIQAKANANSTIWVSPRALYGVQS</sequence>
<dbReference type="RefSeq" id="WP_087927015.1">
    <property type="nucleotide sequence ID" value="NZ_CP021744.1"/>
</dbReference>
<reference evidence="1 2" key="1">
    <citation type="submission" date="2017-06" db="EMBL/GenBank/DDBJ databases">
        <title>Streptomyces albireticuli Genome sequencing and assembly.</title>
        <authorList>
            <person name="Wang Y."/>
            <person name="Du B."/>
            <person name="Ding Y."/>
            <person name="Liu H."/>
            <person name="Hou Q."/>
            <person name="Liu K."/>
            <person name="Yao L."/>
            <person name="Wang C."/>
        </authorList>
    </citation>
    <scope>NUCLEOTIDE SEQUENCE [LARGE SCALE GENOMIC DNA]</scope>
    <source>
        <strain evidence="1 2">MDJK11</strain>
    </source>
</reference>
<dbReference type="EMBL" id="CP021744">
    <property type="protein sequence ID" value="ARZ68785.1"/>
    <property type="molecule type" value="Genomic_DNA"/>
</dbReference>
<dbReference type="AlphaFoldDB" id="A0A1Z2L3B3"/>
<name>A0A1Z2L3B3_9ACTN</name>
<protein>
    <submittedName>
        <fullName evidence="1">Uncharacterized protein</fullName>
    </submittedName>
</protein>